<reference evidence="7" key="5">
    <citation type="submission" date="2025-05" db="UniProtKB">
        <authorList>
            <consortium name="Ensembl"/>
        </authorList>
    </citation>
    <scope>IDENTIFICATION</scope>
</reference>
<dbReference type="InterPro" id="IPR007889">
    <property type="entry name" value="HTH_Psq"/>
</dbReference>
<evidence type="ECO:0000313" key="7">
    <source>
        <dbReference type="Ensembl" id="ENSRFEP00010011930.1"/>
    </source>
</evidence>
<name>A0A671EFT4_RHIFE</name>
<reference evidence="7 8" key="2">
    <citation type="journal article" date="2018" name="Annu Rev Anim Biosci">
        <title>Bat Biology, Genomes, and the Bat1K Project: To Generate Chromosome-Level Genomes for All Living Bat Species.</title>
        <authorList>
            <person name="Teeling E.C."/>
            <person name="Vernes S.C."/>
            <person name="Davalos L.M."/>
            <person name="Ray D.A."/>
            <person name="Gilbert M.T.P."/>
            <person name="Myers E."/>
        </authorList>
    </citation>
    <scope>NUCLEOTIDE SEQUENCE</scope>
</reference>
<gene>
    <name evidence="6" type="ORF">mRhiFer1_016915</name>
</gene>
<evidence type="ECO:0000313" key="9">
    <source>
        <dbReference type="Proteomes" id="UP000585614"/>
    </source>
</evidence>
<dbReference type="PANTHER" id="PTHR19303">
    <property type="entry name" value="TRANSPOSON"/>
    <property type="match status" value="1"/>
</dbReference>
<feature type="domain" description="HTH CENPB-type" evidence="5">
    <location>
        <begin position="87"/>
        <end position="166"/>
    </location>
</feature>
<comment type="subcellular location">
    <subcellularLocation>
        <location evidence="1">Nucleus</location>
    </subcellularLocation>
</comment>
<dbReference type="InterPro" id="IPR006600">
    <property type="entry name" value="HTH_CenpB_DNA-bd_dom"/>
</dbReference>
<evidence type="ECO:0000313" key="6">
    <source>
        <dbReference type="EMBL" id="KAF6289214.1"/>
    </source>
</evidence>
<keyword evidence="8" id="KW-1185">Reference proteome</keyword>
<keyword evidence="3" id="KW-0238">DNA-binding</keyword>
<protein>
    <recommendedName>
        <fullName evidence="5">HTH CENPB-type domain-containing protein</fullName>
    </recommendedName>
</protein>
<dbReference type="Proteomes" id="UP000472240">
    <property type="component" value="Chromosome 15"/>
</dbReference>
<sequence>MKTAPHLHVSGKAPLGGIGLRHGGKRDRKSITLHVKLEVLRRFEKGEKLTQIARALGLATSTVASIRVNRDKIWASSQAATPVIAKQLTRCRGVVMGHMERLLSLWIEEQKRQDLPVSTLLIQDKARQLFAQLQHEQGASAQAETFGASNGWFARFKARHNVLLTDEPAVADAQAAACYLPVLHTILEEGRYSPHQVFNVDETGLFWKRLPERMLLVLEGVASPGPKAPKDHLTLLLGGNAAGDFKLKPLLVYPSENPRALKGCSKASLPVIWRSNRNDWLTPSIFQEWFTGCFCPAVESYYTSHGLPHRVLLLLDGAPCHPADLGSLSTHVRVEFLPKNTSALIQPMNQGVIAAFKACYLRHTLSQLVQDTAGGDRPSVQEFWRSYTVMTAVDNIAQAWADLQPATMNSAWRKLWPQGVPAGPSEPDAVPQLHCSIIALASHVGLGDMAEADVASLLQAHVEAPPCRVPQDAENGDPNGSRLPWEAVQDLAPKRPELDLTEAMVGMEIEKAGPGALSPEHLAQALSHFTAGLRVLTENDPNRERSLRVSRSIHCALTHLWEVHREGRRQAQAAASSGAPVVAARALAGSPPLPQVGPPAGGRC</sequence>
<dbReference type="Pfam" id="PF04218">
    <property type="entry name" value="CENP-B_N"/>
    <property type="match status" value="1"/>
</dbReference>
<evidence type="ECO:0000256" key="4">
    <source>
        <dbReference type="ARBA" id="ARBA00023242"/>
    </source>
</evidence>
<dbReference type="InterPro" id="IPR004875">
    <property type="entry name" value="DDE_SF_endonuclease_dom"/>
</dbReference>
<evidence type="ECO:0000256" key="2">
    <source>
        <dbReference type="ARBA" id="ARBA00010881"/>
    </source>
</evidence>
<proteinExistence type="inferred from homology"/>
<dbReference type="Pfam" id="PF03184">
    <property type="entry name" value="DDE_1"/>
    <property type="match status" value="1"/>
</dbReference>
<dbReference type="Gene3D" id="1.10.10.10">
    <property type="entry name" value="Winged helix-like DNA-binding domain superfamily/Winged helix DNA-binding domain"/>
    <property type="match status" value="1"/>
</dbReference>
<keyword evidence="4" id="KW-0539">Nucleus</keyword>
<dbReference type="PROSITE" id="PS51253">
    <property type="entry name" value="HTH_CENPB"/>
    <property type="match status" value="1"/>
</dbReference>
<reference evidence="7 8" key="3">
    <citation type="submission" date="2018-12" db="EMBL/GenBank/DDBJ databases">
        <title>G10K-VGP greater horseshoe bat female genome, primary haplotype.</title>
        <authorList>
            <person name="Teeling E."/>
            <person name="Myers G."/>
            <person name="Vernes S."/>
            <person name="Pippel M."/>
            <person name="Winkler S."/>
            <person name="Fedrigo O."/>
            <person name="Rhie A."/>
            <person name="Koren S."/>
            <person name="Phillippy A."/>
            <person name="Lewin H."/>
            <person name="Damas J."/>
            <person name="Howe K."/>
            <person name="Mountcastle J."/>
            <person name="Jarvis E.D."/>
        </authorList>
    </citation>
    <scope>NUCLEOTIDE SEQUENCE [LARGE SCALE GENOMIC DNA]</scope>
</reference>
<comment type="similarity">
    <text evidence="2">Belongs to the tigger transposable element derived protein family.</text>
</comment>
<dbReference type="GeneTree" id="ENSGT00940000163154"/>
<dbReference type="Ensembl" id="ENSRFET00010013054.1">
    <property type="protein sequence ID" value="ENSRFEP00010011930.1"/>
    <property type="gene ID" value="ENSRFEG00010008110.1"/>
</dbReference>
<dbReference type="AlphaFoldDB" id="A0A671EFT4"/>
<dbReference type="GO" id="GO:0005634">
    <property type="term" value="C:nucleus"/>
    <property type="evidence" value="ECO:0007669"/>
    <property type="project" value="UniProtKB-SubCell"/>
</dbReference>
<dbReference type="GO" id="GO:0003677">
    <property type="term" value="F:DNA binding"/>
    <property type="evidence" value="ECO:0007669"/>
    <property type="project" value="UniProtKB-KW"/>
</dbReference>
<dbReference type="EMBL" id="JACAGC010000022">
    <property type="protein sequence ID" value="KAF6289214.1"/>
    <property type="molecule type" value="Genomic_DNA"/>
</dbReference>
<organism evidence="7 8">
    <name type="scientific">Rhinolophus ferrumequinum</name>
    <name type="common">Greater horseshoe bat</name>
    <dbReference type="NCBI Taxonomy" id="59479"/>
    <lineage>
        <taxon>Eukaryota</taxon>
        <taxon>Metazoa</taxon>
        <taxon>Chordata</taxon>
        <taxon>Craniata</taxon>
        <taxon>Vertebrata</taxon>
        <taxon>Euteleostomi</taxon>
        <taxon>Mammalia</taxon>
        <taxon>Eutheria</taxon>
        <taxon>Laurasiatheria</taxon>
        <taxon>Chiroptera</taxon>
        <taxon>Yinpterochiroptera</taxon>
        <taxon>Rhinolophoidea</taxon>
        <taxon>Rhinolophidae</taxon>
        <taxon>Rhinolophinae</taxon>
        <taxon>Rhinolophus</taxon>
    </lineage>
</organism>
<dbReference type="Proteomes" id="UP000585614">
    <property type="component" value="Unassembled WGS sequence"/>
</dbReference>
<evidence type="ECO:0000256" key="3">
    <source>
        <dbReference type="ARBA" id="ARBA00023125"/>
    </source>
</evidence>
<reference evidence="6 9" key="4">
    <citation type="journal article" date="2020" name="Nature">
        <title>Six reference-quality genomes reveal evolution of bat adaptations.</title>
        <authorList>
            <person name="Jebb D."/>
            <person name="Huang Z."/>
            <person name="Pippel M."/>
            <person name="Hughes G.M."/>
            <person name="Lavrichenko K."/>
            <person name="Devanna P."/>
            <person name="Winkler S."/>
            <person name="Jermiin L.S."/>
            <person name="Skirmuntt E.C."/>
            <person name="Katzourakis A."/>
            <person name="Burkitt-Gray L."/>
            <person name="Ray D.A."/>
            <person name="Sullivan K.A.M."/>
            <person name="Roscito J.G."/>
            <person name="Kirilenko B.M."/>
            <person name="Davalos L.M."/>
            <person name="Corthals A.P."/>
            <person name="Power M.L."/>
            <person name="Jones G."/>
            <person name="Ransome R.D."/>
            <person name="Dechmann D.K.N."/>
            <person name="Locatelli A.G."/>
            <person name="Puechmaille S.J."/>
            <person name="Fedrigo O."/>
            <person name="Jarvis E.D."/>
            <person name="Hiller M."/>
            <person name="Vernes S.C."/>
            <person name="Myers E.W."/>
            <person name="Teeling E.C."/>
        </authorList>
    </citation>
    <scope>NUCLEOTIDE SEQUENCE [LARGE SCALE GENOMIC DNA]</scope>
    <source>
        <strain evidence="6">MRhiFer1</strain>
        <tissue evidence="6">Lung</tissue>
    </source>
</reference>
<evidence type="ECO:0000259" key="5">
    <source>
        <dbReference type="PROSITE" id="PS51253"/>
    </source>
</evidence>
<dbReference type="InterPro" id="IPR036388">
    <property type="entry name" value="WH-like_DNA-bd_sf"/>
</dbReference>
<accession>A0A671EFT4</accession>
<dbReference type="Pfam" id="PF03221">
    <property type="entry name" value="HTH_Tnp_Tc5"/>
    <property type="match status" value="1"/>
</dbReference>
<evidence type="ECO:0000256" key="1">
    <source>
        <dbReference type="ARBA" id="ARBA00004123"/>
    </source>
</evidence>
<dbReference type="SUPFAM" id="SSF46689">
    <property type="entry name" value="Homeodomain-like"/>
    <property type="match status" value="2"/>
</dbReference>
<dbReference type="Gene3D" id="1.10.10.60">
    <property type="entry name" value="Homeodomain-like"/>
    <property type="match status" value="1"/>
</dbReference>
<reference evidence="7 8" key="1">
    <citation type="journal article" date="2015" name="Annu Rev Anim Biosci">
        <title>The Genome 10K Project: a way forward.</title>
        <authorList>
            <person name="Koepfli K.P."/>
            <person name="Paten B."/>
            <person name="O'Brien S.J."/>
            <person name="Koepfli K.P."/>
            <person name="Paten B."/>
            <person name="Antunes A."/>
            <person name="Belov K."/>
            <person name="Bustamante C."/>
            <person name="Castoe T.A."/>
            <person name="Clawson H."/>
            <person name="Crawford A.J."/>
            <person name="Diekhans M."/>
            <person name="Distel D."/>
            <person name="Durbin R."/>
            <person name="Earl D."/>
            <person name="Fujita M.K."/>
            <person name="Gamble T."/>
            <person name="Georges A."/>
            <person name="Gemmell N."/>
            <person name="Gilbert M.T."/>
            <person name="Graves J.M."/>
            <person name="Green R.E."/>
            <person name="Hickey G."/>
            <person name="Jarvis E.D."/>
            <person name="Johnson W."/>
            <person name="Komissarov A."/>
            <person name="Korf I."/>
            <person name="Kuhn R."/>
            <person name="Larkin D.M."/>
            <person name="Lewin H."/>
            <person name="Lopez J.V."/>
            <person name="Ma J."/>
            <person name="Marques-Bonet T."/>
            <person name="Miller W."/>
            <person name="Murphy R."/>
            <person name="Pevzner P."/>
            <person name="Shapiro B."/>
            <person name="Steiner C."/>
            <person name="Tamazian G."/>
            <person name="Venkatesh B."/>
            <person name="Wang J."/>
            <person name="Wayne R."/>
            <person name="Wiley E."/>
            <person name="Yang H."/>
            <person name="Zhang G."/>
            <person name="Haussler D."/>
            <person name="Ryder O."/>
            <person name="O'Brien S.J."/>
        </authorList>
    </citation>
    <scope>NUCLEOTIDE SEQUENCE</scope>
</reference>
<dbReference type="SMART" id="SM00674">
    <property type="entry name" value="CENPB"/>
    <property type="match status" value="1"/>
</dbReference>
<dbReference type="InterPro" id="IPR050863">
    <property type="entry name" value="CenT-Element_Derived"/>
</dbReference>
<evidence type="ECO:0000313" key="8">
    <source>
        <dbReference type="Proteomes" id="UP000472240"/>
    </source>
</evidence>
<dbReference type="InterPro" id="IPR009057">
    <property type="entry name" value="Homeodomain-like_sf"/>
</dbReference>
<dbReference type="OMA" id="YNIMTAV"/>
<dbReference type="PANTHER" id="PTHR19303:SF61">
    <property type="entry name" value="HTH CENPB-TYPE DOMAIN-CONTAINING PROTEIN"/>
    <property type="match status" value="1"/>
</dbReference>